<comment type="caution">
    <text evidence="2">The sequence shown here is derived from an EMBL/GenBank/DDBJ whole genome shotgun (WGS) entry which is preliminary data.</text>
</comment>
<sequence length="112" mass="12104">MATTADDHKAYYPGATPVHLRITGDRRTGRLLGAQLLGARDAEIAKRVDTYATAISYGATVDGIADLDLSYTPPLGSPWDAVQVATTAWRRVLRTSSTDVEVGITNLHRGHR</sequence>
<feature type="domain" description="Pyridine nucleotide-disulphide oxidoreductase dimerisation" evidence="1">
    <location>
        <begin position="7"/>
        <end position="76"/>
    </location>
</feature>
<gene>
    <name evidence="2" type="ORF">Afe05nite_75130</name>
</gene>
<dbReference type="InterPro" id="IPR016156">
    <property type="entry name" value="FAD/NAD-linked_Rdtase_dimer_sf"/>
</dbReference>
<accession>A0A919J9T3</accession>
<reference evidence="2" key="1">
    <citation type="submission" date="2021-01" db="EMBL/GenBank/DDBJ databases">
        <title>Whole genome shotgun sequence of Actinoplanes ferrugineus NBRC 15555.</title>
        <authorList>
            <person name="Komaki H."/>
            <person name="Tamura T."/>
        </authorList>
    </citation>
    <scope>NUCLEOTIDE SEQUENCE</scope>
    <source>
        <strain evidence="2">NBRC 15555</strain>
    </source>
</reference>
<protein>
    <recommendedName>
        <fullName evidence="1">Pyridine nucleotide-disulphide oxidoreductase dimerisation domain-containing protein</fullName>
    </recommendedName>
</protein>
<evidence type="ECO:0000313" key="2">
    <source>
        <dbReference type="EMBL" id="GIE15673.1"/>
    </source>
</evidence>
<organism evidence="2 3">
    <name type="scientific">Paractinoplanes ferrugineus</name>
    <dbReference type="NCBI Taxonomy" id="113564"/>
    <lineage>
        <taxon>Bacteria</taxon>
        <taxon>Bacillati</taxon>
        <taxon>Actinomycetota</taxon>
        <taxon>Actinomycetes</taxon>
        <taxon>Micromonosporales</taxon>
        <taxon>Micromonosporaceae</taxon>
        <taxon>Paractinoplanes</taxon>
    </lineage>
</organism>
<keyword evidence="3" id="KW-1185">Reference proteome</keyword>
<evidence type="ECO:0000313" key="3">
    <source>
        <dbReference type="Proteomes" id="UP000598174"/>
    </source>
</evidence>
<dbReference type="EMBL" id="BOMM01000070">
    <property type="protein sequence ID" value="GIE15673.1"/>
    <property type="molecule type" value="Genomic_DNA"/>
</dbReference>
<dbReference type="AlphaFoldDB" id="A0A919J9T3"/>
<dbReference type="Pfam" id="PF02852">
    <property type="entry name" value="Pyr_redox_dim"/>
    <property type="match status" value="1"/>
</dbReference>
<name>A0A919J9T3_9ACTN</name>
<dbReference type="Proteomes" id="UP000598174">
    <property type="component" value="Unassembled WGS sequence"/>
</dbReference>
<dbReference type="SUPFAM" id="SSF55424">
    <property type="entry name" value="FAD/NAD-linked reductases, dimerisation (C-terminal) domain"/>
    <property type="match status" value="1"/>
</dbReference>
<dbReference type="InterPro" id="IPR004099">
    <property type="entry name" value="Pyr_nucl-diS_OxRdtase_dimer"/>
</dbReference>
<proteinExistence type="predicted"/>
<evidence type="ECO:0000259" key="1">
    <source>
        <dbReference type="Pfam" id="PF02852"/>
    </source>
</evidence>
<dbReference type="InterPro" id="IPR036188">
    <property type="entry name" value="FAD/NAD-bd_sf"/>
</dbReference>
<dbReference type="Gene3D" id="3.50.50.60">
    <property type="entry name" value="FAD/NAD(P)-binding domain"/>
    <property type="match status" value="1"/>
</dbReference>